<sequence length="403" mass="45849">MRILVVSINVAPWGGSEELWKSLAMKGLAQGNEVMVSVFAHQNLNPNVAELVAHGAILHQRPLPSYYNEQPFAYRALSEVKSRLGMDKTSIDWRAVKAWKPEVVVISSGETFDHCLHHQSYLITYCKDNKVPFYLISQRNWEWDMSVDQEFRESRRRLIEDCQGFFFVSYQNYKMACSQLAMDIPRARIIQNPLKVSLESNLSYPKSGIPKMAYVARLETSIKGQDLFLQALSSQRFSRLDFELTFYGTGPDEKHLRDLVSYYGLERKVFFGGHVADVSEIWRTHQLLVLCSLAEGTPLSLIEAMACGRTALVTQVGDSAIWLSKSGFVVSGHQVETIQKALQEALDDFPNWEKLGQQCKGRVIEKRDSEEIDGLLECVVGKRDVDHTGQDPEEFLSKMTREV</sequence>
<keyword evidence="1" id="KW-0808">Transferase</keyword>
<organism evidence="1 2">
    <name type="scientific">Algoriphagus aquimarinus</name>
    <dbReference type="NCBI Taxonomy" id="237018"/>
    <lineage>
        <taxon>Bacteria</taxon>
        <taxon>Pseudomonadati</taxon>
        <taxon>Bacteroidota</taxon>
        <taxon>Cytophagia</taxon>
        <taxon>Cytophagales</taxon>
        <taxon>Cyclobacteriaceae</taxon>
        <taxon>Algoriphagus</taxon>
    </lineage>
</organism>
<dbReference type="GO" id="GO:0016740">
    <property type="term" value="F:transferase activity"/>
    <property type="evidence" value="ECO:0007669"/>
    <property type="project" value="UniProtKB-KW"/>
</dbReference>
<dbReference type="RefSeq" id="WP_092896366.1">
    <property type="nucleotide sequence ID" value="NZ_FOKK01000005.1"/>
</dbReference>
<dbReference type="OrthoDB" id="7560678at2"/>
<reference evidence="1 2" key="1">
    <citation type="submission" date="2016-10" db="EMBL/GenBank/DDBJ databases">
        <authorList>
            <person name="de Groot N.N."/>
        </authorList>
    </citation>
    <scope>NUCLEOTIDE SEQUENCE [LARGE SCALE GENOMIC DNA]</scope>
    <source>
        <strain evidence="1 2">DSM 23399</strain>
    </source>
</reference>
<proteinExistence type="predicted"/>
<dbReference type="SUPFAM" id="SSF53756">
    <property type="entry name" value="UDP-Glycosyltransferase/glycogen phosphorylase"/>
    <property type="match status" value="1"/>
</dbReference>
<accession>A0A1I0Z3I6</accession>
<evidence type="ECO:0000313" key="2">
    <source>
        <dbReference type="Proteomes" id="UP000198790"/>
    </source>
</evidence>
<dbReference type="Proteomes" id="UP000198790">
    <property type="component" value="Unassembled WGS sequence"/>
</dbReference>
<protein>
    <submittedName>
        <fullName evidence="1">Glycosyltransferase involved in cell wall bisynthesis</fullName>
    </submittedName>
</protein>
<dbReference type="AlphaFoldDB" id="A0A1I0Z3I6"/>
<dbReference type="EMBL" id="FOKK01000005">
    <property type="protein sequence ID" value="SFB20121.1"/>
    <property type="molecule type" value="Genomic_DNA"/>
</dbReference>
<gene>
    <name evidence="1" type="ORF">SAMN04489723_105233</name>
</gene>
<keyword evidence="2" id="KW-1185">Reference proteome</keyword>
<dbReference type="Gene3D" id="3.40.50.2000">
    <property type="entry name" value="Glycogen Phosphorylase B"/>
    <property type="match status" value="2"/>
</dbReference>
<dbReference type="STRING" id="237018.SAMN04489723_105233"/>
<dbReference type="CDD" id="cd03801">
    <property type="entry name" value="GT4_PimA-like"/>
    <property type="match status" value="1"/>
</dbReference>
<dbReference type="PANTHER" id="PTHR12526:SF627">
    <property type="entry name" value="D-RHAMNOSYLTRANSFERASE WBPZ"/>
    <property type="match status" value="1"/>
</dbReference>
<dbReference type="PANTHER" id="PTHR12526">
    <property type="entry name" value="GLYCOSYLTRANSFERASE"/>
    <property type="match status" value="1"/>
</dbReference>
<dbReference type="Pfam" id="PF13692">
    <property type="entry name" value="Glyco_trans_1_4"/>
    <property type="match status" value="1"/>
</dbReference>
<evidence type="ECO:0000313" key="1">
    <source>
        <dbReference type="EMBL" id="SFB20121.1"/>
    </source>
</evidence>
<name>A0A1I0Z3I6_9BACT</name>